<feature type="transmembrane region" description="Helical" evidence="6">
    <location>
        <begin position="366"/>
        <end position="388"/>
    </location>
</feature>
<dbReference type="InterPro" id="IPR036259">
    <property type="entry name" value="MFS_trans_sf"/>
</dbReference>
<dbReference type="PANTHER" id="PTHR23519">
    <property type="entry name" value="AUTOPHAGY-RELATED PROTEIN 22"/>
    <property type="match status" value="1"/>
</dbReference>
<feature type="transmembrane region" description="Helical" evidence="6">
    <location>
        <begin position="79"/>
        <end position="98"/>
    </location>
</feature>
<feature type="transmembrane region" description="Helical" evidence="6">
    <location>
        <begin position="273"/>
        <end position="296"/>
    </location>
</feature>
<dbReference type="OrthoDB" id="9768783at2"/>
<dbReference type="PANTHER" id="PTHR23519:SF1">
    <property type="entry name" value="AUTOPHAGY-RELATED PROTEIN 22"/>
    <property type="match status" value="1"/>
</dbReference>
<dbReference type="Pfam" id="PF11700">
    <property type="entry name" value="ATG22"/>
    <property type="match status" value="1"/>
</dbReference>
<feature type="transmembrane region" description="Helical" evidence="6">
    <location>
        <begin position="21"/>
        <end position="42"/>
    </location>
</feature>
<feature type="transmembrane region" description="Helical" evidence="6">
    <location>
        <begin position="394"/>
        <end position="414"/>
    </location>
</feature>
<comment type="caution">
    <text evidence="8">The sequence shown here is derived from an EMBL/GenBank/DDBJ whole genome shotgun (WGS) entry which is preliminary data.</text>
</comment>
<reference evidence="8 9" key="1">
    <citation type="submission" date="2018-08" db="EMBL/GenBank/DDBJ databases">
        <title>Genomic Encyclopedia of Type Strains, Phase IV (KMG-IV): sequencing the most valuable type-strain genomes for metagenomic binning, comparative biology and taxonomic classification.</title>
        <authorList>
            <person name="Goeker M."/>
        </authorList>
    </citation>
    <scope>NUCLEOTIDE SEQUENCE [LARGE SCALE GENOMIC DNA]</scope>
    <source>
        <strain evidence="8 9">DSM 23923</strain>
    </source>
</reference>
<feature type="transmembrane region" description="Helical" evidence="6">
    <location>
        <begin position="243"/>
        <end position="267"/>
    </location>
</feature>
<evidence type="ECO:0000256" key="1">
    <source>
        <dbReference type="ARBA" id="ARBA00004651"/>
    </source>
</evidence>
<feature type="domain" description="Major facilitator superfamily (MFS) profile" evidence="7">
    <location>
        <begin position="242"/>
        <end position="436"/>
    </location>
</feature>
<dbReference type="Proteomes" id="UP000256388">
    <property type="component" value="Unassembled WGS sequence"/>
</dbReference>
<keyword evidence="3 6" id="KW-0812">Transmembrane</keyword>
<dbReference type="AlphaFoldDB" id="A0A347ZV04"/>
<dbReference type="CDD" id="cd17482">
    <property type="entry name" value="MFS_YxiO_like"/>
    <property type="match status" value="1"/>
</dbReference>
<feature type="transmembrane region" description="Helical" evidence="6">
    <location>
        <begin position="48"/>
        <end position="67"/>
    </location>
</feature>
<dbReference type="EMBL" id="QUMS01000001">
    <property type="protein sequence ID" value="REG10279.1"/>
    <property type="molecule type" value="Genomic_DNA"/>
</dbReference>
<protein>
    <submittedName>
        <fullName evidence="8">UMF1 family MFS transporter</fullName>
    </submittedName>
</protein>
<feature type="transmembrane region" description="Helical" evidence="6">
    <location>
        <begin position="146"/>
        <end position="166"/>
    </location>
</feature>
<dbReference type="Gene3D" id="1.20.1250.20">
    <property type="entry name" value="MFS general substrate transporter like domains"/>
    <property type="match status" value="1"/>
</dbReference>
<dbReference type="SUPFAM" id="SSF103473">
    <property type="entry name" value="MFS general substrate transporter"/>
    <property type="match status" value="1"/>
</dbReference>
<evidence type="ECO:0000256" key="5">
    <source>
        <dbReference type="ARBA" id="ARBA00023136"/>
    </source>
</evidence>
<evidence type="ECO:0000256" key="2">
    <source>
        <dbReference type="ARBA" id="ARBA00022448"/>
    </source>
</evidence>
<evidence type="ECO:0000256" key="4">
    <source>
        <dbReference type="ARBA" id="ARBA00022989"/>
    </source>
</evidence>
<name>A0A347ZV04_9CHLR</name>
<evidence type="ECO:0000256" key="3">
    <source>
        <dbReference type="ARBA" id="ARBA00022692"/>
    </source>
</evidence>
<evidence type="ECO:0000313" key="8">
    <source>
        <dbReference type="EMBL" id="REG10279.1"/>
    </source>
</evidence>
<keyword evidence="2" id="KW-0813">Transport</keyword>
<keyword evidence="5 6" id="KW-0472">Membrane</keyword>
<gene>
    <name evidence="8" type="ORF">DFR64_0133</name>
</gene>
<dbReference type="InterPro" id="IPR050495">
    <property type="entry name" value="ATG22/LtaA_families"/>
</dbReference>
<accession>A0A347ZV04</accession>
<keyword evidence="4 6" id="KW-1133">Transmembrane helix</keyword>
<dbReference type="InterPro" id="IPR024671">
    <property type="entry name" value="Atg22-like"/>
</dbReference>
<evidence type="ECO:0000313" key="9">
    <source>
        <dbReference type="Proteomes" id="UP000256388"/>
    </source>
</evidence>
<evidence type="ECO:0000259" key="7">
    <source>
        <dbReference type="PROSITE" id="PS50850"/>
    </source>
</evidence>
<proteinExistence type="predicted"/>
<comment type="subcellular location">
    <subcellularLocation>
        <location evidence="1">Cell membrane</location>
        <topology evidence="1">Multi-pass membrane protein</topology>
    </subcellularLocation>
</comment>
<evidence type="ECO:0000256" key="6">
    <source>
        <dbReference type="SAM" id="Phobius"/>
    </source>
</evidence>
<keyword evidence="9" id="KW-1185">Reference proteome</keyword>
<organism evidence="8 9">
    <name type="scientific">Pelolinea submarina</name>
    <dbReference type="NCBI Taxonomy" id="913107"/>
    <lineage>
        <taxon>Bacteria</taxon>
        <taxon>Bacillati</taxon>
        <taxon>Chloroflexota</taxon>
        <taxon>Anaerolineae</taxon>
        <taxon>Anaerolineales</taxon>
        <taxon>Anaerolineaceae</taxon>
        <taxon>Pelolinea</taxon>
    </lineage>
</organism>
<feature type="transmembrane region" description="Helical" evidence="6">
    <location>
        <begin position="186"/>
        <end position="203"/>
    </location>
</feature>
<feature type="transmembrane region" description="Helical" evidence="6">
    <location>
        <begin position="308"/>
        <end position="326"/>
    </location>
</feature>
<dbReference type="PROSITE" id="PS50850">
    <property type="entry name" value="MFS"/>
    <property type="match status" value="1"/>
</dbReference>
<dbReference type="InterPro" id="IPR020846">
    <property type="entry name" value="MFS_dom"/>
</dbReference>
<dbReference type="GO" id="GO:0005886">
    <property type="term" value="C:plasma membrane"/>
    <property type="evidence" value="ECO:0007669"/>
    <property type="project" value="UniProtKB-SubCell"/>
</dbReference>
<feature type="transmembrane region" description="Helical" evidence="6">
    <location>
        <begin position="104"/>
        <end position="125"/>
    </location>
</feature>
<dbReference type="RefSeq" id="WP_116223471.1">
    <property type="nucleotide sequence ID" value="NZ_AP018437.1"/>
</dbReference>
<dbReference type="GO" id="GO:0022857">
    <property type="term" value="F:transmembrane transporter activity"/>
    <property type="evidence" value="ECO:0007669"/>
    <property type="project" value="InterPro"/>
</dbReference>
<sequence>MGDEIKKRAIRAWTMYDWANSAFATTVMGAILPNYFSLFIAGDNSLTLWGYTVAIGSLIAAVLSPVLGAIADYRGSKKLFLGIFAAIGILSTALMFLIRTPGDWLLACILYIVGTVGFAGSLVFYDALLPHVAEPDEMDMVSSRGYAMGYIGGGLLLLINVAMIFVGPKFLPNMSEADATALMMRLSLASVAIWWAAFSIPLFRDVQEPPRKIEAGEEKFNPVAVGFQRFFKALKDIRKFRDLFMFLLAFFVYANGIGTIITMAVAFGSDLGFSSTILIGTLLMVQFVAAPFAILFGKLPEKLGTKRTIYLSLIIYTLVAIVGYFMTKEWHFLLLGFGVATVQGGSQALSRSLIGKLMPKNKSAEFYGFFSVSEKFNTVIGPAVFSLINQLTGNSHLAIISLIVFFLAGIAILAKVDIERGAEVAQKEDAKMLSVG</sequence>